<dbReference type="NCBIfam" id="NF033635">
    <property type="entry name" value="SLATT_fungal"/>
    <property type="match status" value="1"/>
</dbReference>
<feature type="domain" description="SMODS and SLOG-associating 2TM effector" evidence="2">
    <location>
        <begin position="153"/>
        <end position="281"/>
    </location>
</feature>
<feature type="compositionally biased region" description="Basic and acidic residues" evidence="1">
    <location>
        <begin position="77"/>
        <end position="87"/>
    </location>
</feature>
<proteinExistence type="predicted"/>
<keyword evidence="4" id="KW-1185">Reference proteome</keyword>
<dbReference type="InterPro" id="IPR041622">
    <property type="entry name" value="SLATT_fungi"/>
</dbReference>
<dbReference type="STRING" id="685588.A0A067SRL0"/>
<reference evidence="4" key="1">
    <citation type="journal article" date="2014" name="Proc. Natl. Acad. Sci. U.S.A.">
        <title>Extensive sampling of basidiomycete genomes demonstrates inadequacy of the white-rot/brown-rot paradigm for wood decay fungi.</title>
        <authorList>
            <person name="Riley R."/>
            <person name="Salamov A.A."/>
            <person name="Brown D.W."/>
            <person name="Nagy L.G."/>
            <person name="Floudas D."/>
            <person name="Held B.W."/>
            <person name="Levasseur A."/>
            <person name="Lombard V."/>
            <person name="Morin E."/>
            <person name="Otillar R."/>
            <person name="Lindquist E.A."/>
            <person name="Sun H."/>
            <person name="LaButti K.M."/>
            <person name="Schmutz J."/>
            <person name="Jabbour D."/>
            <person name="Luo H."/>
            <person name="Baker S.E."/>
            <person name="Pisabarro A.G."/>
            <person name="Walton J.D."/>
            <person name="Blanchette R.A."/>
            <person name="Henrissat B."/>
            <person name="Martin F."/>
            <person name="Cullen D."/>
            <person name="Hibbett D.S."/>
            <person name="Grigoriev I.V."/>
        </authorList>
    </citation>
    <scope>NUCLEOTIDE SEQUENCE [LARGE SCALE GENOMIC DNA]</scope>
    <source>
        <strain evidence="4">CBS 339.88</strain>
    </source>
</reference>
<dbReference type="EMBL" id="KL142388">
    <property type="protein sequence ID" value="KDR72682.1"/>
    <property type="molecule type" value="Genomic_DNA"/>
</dbReference>
<dbReference type="Pfam" id="PF18142">
    <property type="entry name" value="SLATT_fungal"/>
    <property type="match status" value="1"/>
</dbReference>
<sequence length="296" mass="32382">MASEQFSPPVQATPIRTDVHLEPAPQQVSLSQSGDPFRSREGSPRQPSGNIQPSSADHHGEVPSEEKSADGDSYTGHQDRNNVDRPRGVGFPPSSPVLRYPSEARPGLLRQVTADTRMSYRPRSYVDNLHNVPSIEKRPPTIEVRLQDTIDEAEKRQKEYQFRAKWTGYVLNCAIGLQVLLGSLTTGLSAAATNGKSAAVQTTILGALATLVASYLARARGSGEPELSNERVKNLDQFIRETKAFVLDHNDARPDANGRLDPKLDEEVIKIRQRLEVLLGNTTKGSDVRSSPISAA</sequence>
<feature type="compositionally biased region" description="Basic and acidic residues" evidence="1">
    <location>
        <begin position="56"/>
        <end position="70"/>
    </location>
</feature>
<accession>A0A067SRL0</accession>
<feature type="region of interest" description="Disordered" evidence="1">
    <location>
        <begin position="1"/>
        <end position="112"/>
    </location>
</feature>
<protein>
    <recommendedName>
        <fullName evidence="2">SMODS and SLOG-associating 2TM effector domain-containing protein</fullName>
    </recommendedName>
</protein>
<organism evidence="3 4">
    <name type="scientific">Galerina marginata (strain CBS 339.88)</name>
    <dbReference type="NCBI Taxonomy" id="685588"/>
    <lineage>
        <taxon>Eukaryota</taxon>
        <taxon>Fungi</taxon>
        <taxon>Dikarya</taxon>
        <taxon>Basidiomycota</taxon>
        <taxon>Agaricomycotina</taxon>
        <taxon>Agaricomycetes</taxon>
        <taxon>Agaricomycetidae</taxon>
        <taxon>Agaricales</taxon>
        <taxon>Agaricineae</taxon>
        <taxon>Strophariaceae</taxon>
        <taxon>Galerina</taxon>
    </lineage>
</organism>
<dbReference type="OrthoDB" id="3245801at2759"/>
<evidence type="ECO:0000313" key="4">
    <source>
        <dbReference type="Proteomes" id="UP000027222"/>
    </source>
</evidence>
<dbReference type="HOGENOM" id="CLU_064546_2_0_1"/>
<feature type="compositionally biased region" description="Polar residues" evidence="1">
    <location>
        <begin position="1"/>
        <end position="10"/>
    </location>
</feature>
<name>A0A067SRL0_GALM3</name>
<gene>
    <name evidence="3" type="ORF">GALMADRAFT_158867</name>
</gene>
<feature type="compositionally biased region" description="Polar residues" evidence="1">
    <location>
        <begin position="45"/>
        <end position="55"/>
    </location>
</feature>
<dbReference type="AlphaFoldDB" id="A0A067SRL0"/>
<dbReference type="Proteomes" id="UP000027222">
    <property type="component" value="Unassembled WGS sequence"/>
</dbReference>
<evidence type="ECO:0000256" key="1">
    <source>
        <dbReference type="SAM" id="MobiDB-lite"/>
    </source>
</evidence>
<evidence type="ECO:0000313" key="3">
    <source>
        <dbReference type="EMBL" id="KDR72682.1"/>
    </source>
</evidence>
<evidence type="ECO:0000259" key="2">
    <source>
        <dbReference type="Pfam" id="PF18142"/>
    </source>
</evidence>